<keyword evidence="1" id="KW-0067">ATP-binding</keyword>
<dbReference type="EnsemblPlants" id="Bo3g151480.1">
    <property type="protein sequence ID" value="Bo3g151480.1"/>
    <property type="gene ID" value="Bo3g151480"/>
</dbReference>
<keyword evidence="1" id="KW-0347">Helicase</keyword>
<dbReference type="GO" id="GO:0006281">
    <property type="term" value="P:DNA repair"/>
    <property type="evidence" value="ECO:0007669"/>
    <property type="project" value="UniProtKB-KW"/>
</dbReference>
<protein>
    <recommendedName>
        <fullName evidence="1">ATP-dependent DNA helicase</fullName>
        <ecNumber evidence="1">5.6.2.3</ecNumber>
    </recommendedName>
</protein>
<dbReference type="InterPro" id="IPR027417">
    <property type="entry name" value="P-loop_NTPase"/>
</dbReference>
<comment type="similarity">
    <text evidence="1">Belongs to the helicase family.</text>
</comment>
<dbReference type="PANTHER" id="PTHR10492:SF101">
    <property type="entry name" value="ATP-DEPENDENT DNA HELICASE"/>
    <property type="match status" value="1"/>
</dbReference>
<dbReference type="Pfam" id="PF14214">
    <property type="entry name" value="Helitron_like_N"/>
    <property type="match status" value="1"/>
</dbReference>
<dbReference type="eggNOG" id="KOG0987">
    <property type="taxonomic scope" value="Eukaryota"/>
</dbReference>
<dbReference type="STRING" id="109376.A0A0D3BJJ3"/>
<evidence type="ECO:0000313" key="4">
    <source>
        <dbReference type="EnsemblPlants" id="Bo3g151480.1"/>
    </source>
</evidence>
<keyword evidence="1" id="KW-0547">Nucleotide-binding</keyword>
<dbReference type="EC" id="5.6.2.3" evidence="1"/>
<dbReference type="HOGENOM" id="CLU_736414_0_0_1"/>
<evidence type="ECO:0000313" key="5">
    <source>
        <dbReference type="Proteomes" id="UP000032141"/>
    </source>
</evidence>
<dbReference type="GO" id="GO:0005524">
    <property type="term" value="F:ATP binding"/>
    <property type="evidence" value="ECO:0007669"/>
    <property type="project" value="UniProtKB-KW"/>
</dbReference>
<dbReference type="GO" id="GO:0043139">
    <property type="term" value="F:5'-3' DNA helicase activity"/>
    <property type="evidence" value="ECO:0007669"/>
    <property type="project" value="UniProtKB-EC"/>
</dbReference>
<name>A0A0D3BJJ3_BRAOL</name>
<feature type="domain" description="DNA helicase Pif1-like DEAD-box helicase" evidence="2">
    <location>
        <begin position="222"/>
        <end position="290"/>
    </location>
</feature>
<accession>A0A0D3BJJ3</accession>
<dbReference type="Proteomes" id="UP000032141">
    <property type="component" value="Chromosome C3"/>
</dbReference>
<keyword evidence="5" id="KW-1185">Reference proteome</keyword>
<keyword evidence="1" id="KW-0378">Hydrolase</keyword>
<dbReference type="Gene3D" id="3.40.50.300">
    <property type="entry name" value="P-loop containing nucleotide triphosphate hydrolases"/>
    <property type="match status" value="1"/>
</dbReference>
<reference evidence="4 5" key="1">
    <citation type="journal article" date="2014" name="Genome Biol.">
        <title>Transcriptome and methylome profiling reveals relics of genome dominance in the mesopolyploid Brassica oleracea.</title>
        <authorList>
            <person name="Parkin I.A."/>
            <person name="Koh C."/>
            <person name="Tang H."/>
            <person name="Robinson S.J."/>
            <person name="Kagale S."/>
            <person name="Clarke W.E."/>
            <person name="Town C.D."/>
            <person name="Nixon J."/>
            <person name="Krishnakumar V."/>
            <person name="Bidwell S.L."/>
            <person name="Denoeud F."/>
            <person name="Belcram H."/>
            <person name="Links M.G."/>
            <person name="Just J."/>
            <person name="Clarke C."/>
            <person name="Bender T."/>
            <person name="Huebert T."/>
            <person name="Mason A.S."/>
            <person name="Pires J.C."/>
            <person name="Barker G."/>
            <person name="Moore J."/>
            <person name="Walley P.G."/>
            <person name="Manoli S."/>
            <person name="Batley J."/>
            <person name="Edwards D."/>
            <person name="Nelson M.N."/>
            <person name="Wang X."/>
            <person name="Paterson A.H."/>
            <person name="King G."/>
            <person name="Bancroft I."/>
            <person name="Chalhoub B."/>
            <person name="Sharpe A.G."/>
        </authorList>
    </citation>
    <scope>NUCLEOTIDE SEQUENCE</scope>
    <source>
        <strain evidence="4 5">cv. TO1000</strain>
    </source>
</reference>
<reference evidence="4" key="2">
    <citation type="submission" date="2015-03" db="UniProtKB">
        <authorList>
            <consortium name="EnsemblPlants"/>
        </authorList>
    </citation>
    <scope>IDENTIFICATION</scope>
</reference>
<dbReference type="Pfam" id="PF05970">
    <property type="entry name" value="PIF1"/>
    <property type="match status" value="1"/>
</dbReference>
<evidence type="ECO:0000259" key="2">
    <source>
        <dbReference type="Pfam" id="PF05970"/>
    </source>
</evidence>
<keyword evidence="1" id="KW-0233">DNA recombination</keyword>
<dbReference type="InterPro" id="IPR010285">
    <property type="entry name" value="DNA_helicase_pif1-like_DEAD"/>
</dbReference>
<evidence type="ECO:0000256" key="1">
    <source>
        <dbReference type="RuleBase" id="RU363044"/>
    </source>
</evidence>
<dbReference type="PANTHER" id="PTHR10492">
    <property type="match status" value="1"/>
</dbReference>
<organism evidence="4 5">
    <name type="scientific">Brassica oleracea var. oleracea</name>
    <dbReference type="NCBI Taxonomy" id="109376"/>
    <lineage>
        <taxon>Eukaryota</taxon>
        <taxon>Viridiplantae</taxon>
        <taxon>Streptophyta</taxon>
        <taxon>Embryophyta</taxon>
        <taxon>Tracheophyta</taxon>
        <taxon>Spermatophyta</taxon>
        <taxon>Magnoliopsida</taxon>
        <taxon>eudicotyledons</taxon>
        <taxon>Gunneridae</taxon>
        <taxon>Pentapetalae</taxon>
        <taxon>rosids</taxon>
        <taxon>malvids</taxon>
        <taxon>Brassicales</taxon>
        <taxon>Brassicaceae</taxon>
        <taxon>Brassiceae</taxon>
        <taxon>Brassica</taxon>
    </lineage>
</organism>
<feature type="domain" description="Helitron helicase-like" evidence="3">
    <location>
        <begin position="2"/>
        <end position="156"/>
    </location>
</feature>
<dbReference type="InterPro" id="IPR025476">
    <property type="entry name" value="Helitron_helicase-like"/>
</dbReference>
<dbReference type="GO" id="GO:0000723">
    <property type="term" value="P:telomere maintenance"/>
    <property type="evidence" value="ECO:0007669"/>
    <property type="project" value="InterPro"/>
</dbReference>
<comment type="cofactor">
    <cofactor evidence="1">
        <name>Mg(2+)</name>
        <dbReference type="ChEBI" id="CHEBI:18420"/>
    </cofactor>
</comment>
<sequence length="376" mass="42988">MAGRLFQQFLVDVYTMIETNRLRYLLFNQKNLRSENFDNIQKAADQGDCNLADQGKRIFIPSSFTGGKRYMMQHYLDAMATCKYYGYPDIFITITCNPKWPEVTRYLQKHNLKSEDRPDICCRVFKMKLDGLRHHLTKNGEKGTFGKVNSDLTLSEDQIKSLALWEIESLLRINGSSLEFFKGMPRPDAYGCDSDVNTLISDELNYNHDEQREKHRELLAKITDEQRAVYQEILDAVNGDKGGMFFVYGFGGMGKPFFWNILGAAIRSLGEIILNVASSGIAALLLPVHRIKMLKVGAIIMLLRNIDPQGGLCNSTKLQITQLADHVIEARIIMGNRTDREGGERVLIPRMFVSPPETRFPFRMRLDNSQLRLLSQ</sequence>
<dbReference type="GO" id="GO:0006310">
    <property type="term" value="P:DNA recombination"/>
    <property type="evidence" value="ECO:0007669"/>
    <property type="project" value="UniProtKB-KW"/>
</dbReference>
<dbReference type="AlphaFoldDB" id="A0A0D3BJJ3"/>
<keyword evidence="1" id="KW-0234">DNA repair</keyword>
<dbReference type="GO" id="GO:0016887">
    <property type="term" value="F:ATP hydrolysis activity"/>
    <property type="evidence" value="ECO:0007669"/>
    <property type="project" value="RHEA"/>
</dbReference>
<dbReference type="Gramene" id="Bo3g151480.1">
    <property type="protein sequence ID" value="Bo3g151480.1"/>
    <property type="gene ID" value="Bo3g151480"/>
</dbReference>
<proteinExistence type="inferred from homology"/>
<keyword evidence="1" id="KW-0227">DNA damage</keyword>
<evidence type="ECO:0000259" key="3">
    <source>
        <dbReference type="Pfam" id="PF14214"/>
    </source>
</evidence>
<comment type="catalytic activity">
    <reaction evidence="1">
        <text>ATP + H2O = ADP + phosphate + H(+)</text>
        <dbReference type="Rhea" id="RHEA:13065"/>
        <dbReference type="ChEBI" id="CHEBI:15377"/>
        <dbReference type="ChEBI" id="CHEBI:15378"/>
        <dbReference type="ChEBI" id="CHEBI:30616"/>
        <dbReference type="ChEBI" id="CHEBI:43474"/>
        <dbReference type="ChEBI" id="CHEBI:456216"/>
        <dbReference type="EC" id="5.6.2.3"/>
    </reaction>
</comment>